<keyword evidence="3" id="KW-0004">4Fe-4S</keyword>
<dbReference type="FunFam" id="3.80.30.20:FF:000001">
    <property type="entry name" value="tRNA-2-methylthio-N(6)-dimethylallyladenosine synthase 2"/>
    <property type="match status" value="1"/>
</dbReference>
<dbReference type="InterPro" id="IPR013848">
    <property type="entry name" value="Methylthiotransferase_N"/>
</dbReference>
<sequence length="578" mass="64568">SNKCGVPGNKNMLKSVMYHRGHSIFVAISSLHRFGIRLSSSISSRGRLPDDGKSLSDFIRSATTAHHVQAGPTTTDTHNQVLEKEQTGGRRHYCIETYGCQMNVSDSEIVDSILTNHGFQRTSEASAAEIVLINTCSIRERAEDKVWSRLYELRALRQGRKRRTIAVLGCMAERLKTKLLEVDQLVDVVAGPDSYRDLPRLLSLADGGESAVNVLLSLDETYADIAPVRLDSNSVSAYVSIMRGCNNLCSYCIVPYTRGRERSRNAESIINEVRQLSQQGFKEITLLGQNVNSYNDISQAEKGNYTLEDFNLTSGFSQKTKRSSRMGIRFPELLRRCAEIDPEIRLRFTSPHPKDFPYELLQVIADFDNVCNSVHIPAQSGSNAILEAMKRDYTVEAYKELISAVRDTIPGCAITSDFITGFCGETEMDHEMSLDLIRSVGYSHAFMFAYSQRENTTAQRRLQDDVPSDVKGRRLREMTELFHNVARSNAFQLVGTRQLVLVEGDSKRSHKSFSGRSDSNIKVVFPKVALPGTTDELTQIPDIGTYVSVDITSATQRTMLGTPVNRTTLQGFHDSRSC</sequence>
<evidence type="ECO:0000259" key="9">
    <source>
        <dbReference type="PROSITE" id="PS51449"/>
    </source>
</evidence>
<dbReference type="InterPro" id="IPR005839">
    <property type="entry name" value="Methylthiotransferase"/>
</dbReference>
<comment type="similarity">
    <text evidence="2">Belongs to the methylthiotransferase family. MiaB subfamily.</text>
</comment>
<keyword evidence="6" id="KW-0408">Iron</keyword>
<dbReference type="EMBL" id="HACM01008959">
    <property type="protein sequence ID" value="CRZ09401.1"/>
    <property type="molecule type" value="Transcribed_RNA"/>
</dbReference>
<dbReference type="AlphaFoldDB" id="A0A0H5R6D1"/>
<keyword evidence="7" id="KW-0411">Iron-sulfur</keyword>
<dbReference type="InterPro" id="IPR058240">
    <property type="entry name" value="rSAM_sf"/>
</dbReference>
<dbReference type="GO" id="GO:0005739">
    <property type="term" value="C:mitochondrion"/>
    <property type="evidence" value="ECO:0007669"/>
    <property type="project" value="TreeGrafter"/>
</dbReference>
<evidence type="ECO:0008006" key="12">
    <source>
        <dbReference type="Google" id="ProtNLM"/>
    </source>
</evidence>
<dbReference type="PROSITE" id="PS01278">
    <property type="entry name" value="MTTASE_RADICAL"/>
    <property type="match status" value="1"/>
</dbReference>
<organism evidence="11">
    <name type="scientific">Spongospora subterranea</name>
    <dbReference type="NCBI Taxonomy" id="70186"/>
    <lineage>
        <taxon>Eukaryota</taxon>
        <taxon>Sar</taxon>
        <taxon>Rhizaria</taxon>
        <taxon>Endomyxa</taxon>
        <taxon>Phytomyxea</taxon>
        <taxon>Plasmodiophorida</taxon>
        <taxon>Plasmodiophoridae</taxon>
        <taxon>Spongospora</taxon>
    </lineage>
</organism>
<dbReference type="PROSITE" id="PS51449">
    <property type="entry name" value="MTTASE_N"/>
    <property type="match status" value="1"/>
</dbReference>
<evidence type="ECO:0000259" key="10">
    <source>
        <dbReference type="PROSITE" id="PS51918"/>
    </source>
</evidence>
<proteinExistence type="inferred from homology"/>
<dbReference type="SUPFAM" id="SSF102114">
    <property type="entry name" value="Radical SAM enzymes"/>
    <property type="match status" value="1"/>
</dbReference>
<dbReference type="InterPro" id="IPR038135">
    <property type="entry name" value="Methylthiotransferase_N_sf"/>
</dbReference>
<evidence type="ECO:0000256" key="2">
    <source>
        <dbReference type="ARBA" id="ARBA00009815"/>
    </source>
</evidence>
<dbReference type="GO" id="GO:0051539">
    <property type="term" value="F:4 iron, 4 sulfur cluster binding"/>
    <property type="evidence" value="ECO:0007669"/>
    <property type="project" value="UniProtKB-KW"/>
</dbReference>
<protein>
    <recommendedName>
        <fullName evidence="12">CDK5 regulatory subunit-associated protein 1</fullName>
    </recommendedName>
</protein>
<dbReference type="SFLD" id="SFLDF00413">
    <property type="entry name" value="CDK5RAP1"/>
    <property type="match status" value="1"/>
</dbReference>
<evidence type="ECO:0000256" key="3">
    <source>
        <dbReference type="ARBA" id="ARBA00022485"/>
    </source>
</evidence>
<feature type="non-terminal residue" evidence="11">
    <location>
        <position position="1"/>
    </location>
</feature>
<dbReference type="NCBIfam" id="TIGR00089">
    <property type="entry name" value="MiaB/RimO family radical SAM methylthiotransferase"/>
    <property type="match status" value="1"/>
</dbReference>
<dbReference type="SFLD" id="SFLDG01061">
    <property type="entry name" value="methylthiotransferase"/>
    <property type="match status" value="1"/>
</dbReference>
<dbReference type="InterPro" id="IPR020612">
    <property type="entry name" value="Methylthiotransferase_CS"/>
</dbReference>
<dbReference type="SMART" id="SM00729">
    <property type="entry name" value="Elp3"/>
    <property type="match status" value="1"/>
</dbReference>
<evidence type="ECO:0000256" key="4">
    <source>
        <dbReference type="ARBA" id="ARBA00022691"/>
    </source>
</evidence>
<evidence type="ECO:0000256" key="6">
    <source>
        <dbReference type="ARBA" id="ARBA00023004"/>
    </source>
</evidence>
<evidence type="ECO:0000259" key="8">
    <source>
        <dbReference type="PROSITE" id="PS50926"/>
    </source>
</evidence>
<dbReference type="GO" id="GO:0035597">
    <property type="term" value="F:tRNA-2-methylthio-N(6)-dimethylallyladenosine(37) synthase activity"/>
    <property type="evidence" value="ECO:0007669"/>
    <property type="project" value="TreeGrafter"/>
</dbReference>
<keyword evidence="4" id="KW-0949">S-adenosyl-L-methionine</keyword>
<dbReference type="InterPro" id="IPR002792">
    <property type="entry name" value="TRAM_dom"/>
</dbReference>
<dbReference type="InterPro" id="IPR006463">
    <property type="entry name" value="MiaB_methiolase"/>
</dbReference>
<dbReference type="PROSITE" id="PS51918">
    <property type="entry name" value="RADICAL_SAM"/>
    <property type="match status" value="1"/>
</dbReference>
<dbReference type="InterPro" id="IPR006638">
    <property type="entry name" value="Elp3/MiaA/NifB-like_rSAM"/>
</dbReference>
<evidence type="ECO:0000313" key="11">
    <source>
        <dbReference type="EMBL" id="CRZ09401.1"/>
    </source>
</evidence>
<dbReference type="SFLD" id="SFLDF00273">
    <property type="entry name" value="(dimethylallyl)adenosine_tRNA"/>
    <property type="match status" value="1"/>
</dbReference>
<dbReference type="PANTHER" id="PTHR43020">
    <property type="entry name" value="CDK5 REGULATORY SUBUNIT-ASSOCIATED PROTEIN 1"/>
    <property type="match status" value="1"/>
</dbReference>
<feature type="domain" description="Radical SAM core" evidence="10">
    <location>
        <begin position="231"/>
        <end position="488"/>
    </location>
</feature>
<dbReference type="GO" id="GO:0005829">
    <property type="term" value="C:cytosol"/>
    <property type="evidence" value="ECO:0007669"/>
    <property type="project" value="TreeGrafter"/>
</dbReference>
<name>A0A0H5R6D1_9EUKA</name>
<dbReference type="PROSITE" id="PS50926">
    <property type="entry name" value="TRAM"/>
    <property type="match status" value="1"/>
</dbReference>
<evidence type="ECO:0000256" key="5">
    <source>
        <dbReference type="ARBA" id="ARBA00022723"/>
    </source>
</evidence>
<dbReference type="InterPro" id="IPR023404">
    <property type="entry name" value="rSAM_horseshoe"/>
</dbReference>
<keyword evidence="5" id="KW-0479">Metal-binding</keyword>
<feature type="domain" description="MTTase N-terminal" evidence="9">
    <location>
        <begin position="91"/>
        <end position="207"/>
    </location>
</feature>
<dbReference type="Pfam" id="PF00919">
    <property type="entry name" value="UPF0004"/>
    <property type="match status" value="1"/>
</dbReference>
<dbReference type="GO" id="GO:0046872">
    <property type="term" value="F:metal ion binding"/>
    <property type="evidence" value="ECO:0007669"/>
    <property type="project" value="UniProtKB-KW"/>
</dbReference>
<accession>A0A0H5R6D1</accession>
<dbReference type="NCBIfam" id="TIGR01574">
    <property type="entry name" value="miaB-methiolase"/>
    <property type="match status" value="1"/>
</dbReference>
<reference evidence="11" key="1">
    <citation type="submission" date="2015-04" db="EMBL/GenBank/DDBJ databases">
        <title>The genome sequence of the plant pathogenic Rhizarian Plasmodiophora brassicae reveals insights in its biotrophic life cycle and the origin of chitin synthesis.</title>
        <authorList>
            <person name="Schwelm A."/>
            <person name="Fogelqvist J."/>
            <person name="Knaust A."/>
            <person name="Julke S."/>
            <person name="Lilja T."/>
            <person name="Dhandapani V."/>
            <person name="Bonilla-Rosso G."/>
            <person name="Karlsson M."/>
            <person name="Shevchenko A."/>
            <person name="Choi S.R."/>
            <person name="Kim H.G."/>
            <person name="Park J.Y."/>
            <person name="Lim Y.P."/>
            <person name="Ludwig-Muller J."/>
            <person name="Dixelius C."/>
        </authorList>
    </citation>
    <scope>NUCLEOTIDE SEQUENCE</scope>
    <source>
        <tissue evidence="11">Potato root galls</tissue>
    </source>
</reference>
<dbReference type="SFLD" id="SFLDS00029">
    <property type="entry name" value="Radical_SAM"/>
    <property type="match status" value="1"/>
</dbReference>
<comment type="cofactor">
    <cofactor evidence="1">
        <name>[4Fe-4S] cluster</name>
        <dbReference type="ChEBI" id="CHEBI:49883"/>
    </cofactor>
</comment>
<dbReference type="PANTHER" id="PTHR43020:SF2">
    <property type="entry name" value="MITOCHONDRIAL TRNA METHYLTHIOTRANSFERASE CDK5RAP1"/>
    <property type="match status" value="1"/>
</dbReference>
<dbReference type="SFLD" id="SFLDG01082">
    <property type="entry name" value="B12-binding_domain_containing"/>
    <property type="match status" value="1"/>
</dbReference>
<evidence type="ECO:0000256" key="7">
    <source>
        <dbReference type="ARBA" id="ARBA00023014"/>
    </source>
</evidence>
<evidence type="ECO:0000256" key="1">
    <source>
        <dbReference type="ARBA" id="ARBA00001966"/>
    </source>
</evidence>
<dbReference type="FunFam" id="3.40.50.12160:FF:000003">
    <property type="entry name" value="CDK5 regulatory subunit-associated protein 1"/>
    <property type="match status" value="1"/>
</dbReference>
<dbReference type="Gene3D" id="3.40.50.12160">
    <property type="entry name" value="Methylthiotransferase, N-terminal domain"/>
    <property type="match status" value="1"/>
</dbReference>
<dbReference type="Pfam" id="PF04055">
    <property type="entry name" value="Radical_SAM"/>
    <property type="match status" value="1"/>
</dbReference>
<dbReference type="Gene3D" id="3.80.30.20">
    <property type="entry name" value="tm_1862 like domain"/>
    <property type="match status" value="1"/>
</dbReference>
<dbReference type="InterPro" id="IPR007197">
    <property type="entry name" value="rSAM"/>
</dbReference>
<feature type="domain" description="TRAM" evidence="8">
    <location>
        <begin position="491"/>
        <end position="565"/>
    </location>
</feature>